<dbReference type="SUPFAM" id="SSF57667">
    <property type="entry name" value="beta-beta-alpha zinc fingers"/>
    <property type="match status" value="3"/>
</dbReference>
<evidence type="ECO:0000256" key="4">
    <source>
        <dbReference type="ARBA" id="ARBA00022771"/>
    </source>
</evidence>
<dbReference type="RefSeq" id="XP_003748628.2">
    <property type="nucleotide sequence ID" value="XM_003748580.2"/>
</dbReference>
<keyword evidence="7 13" id="KW-0371">Homeobox</keyword>
<proteinExistence type="predicted"/>
<dbReference type="GO" id="GO:0008270">
    <property type="term" value="F:zinc ion binding"/>
    <property type="evidence" value="ECO:0007669"/>
    <property type="project" value="UniProtKB-KW"/>
</dbReference>
<evidence type="ECO:0000256" key="1">
    <source>
        <dbReference type="ARBA" id="ARBA00004123"/>
    </source>
</evidence>
<evidence type="ECO:0000256" key="10">
    <source>
        <dbReference type="SAM" id="MobiDB-lite"/>
    </source>
</evidence>
<dbReference type="InterPro" id="IPR013087">
    <property type="entry name" value="Znf_C2H2_type"/>
</dbReference>
<evidence type="ECO:0000256" key="8">
    <source>
        <dbReference type="ARBA" id="ARBA00023242"/>
    </source>
</evidence>
<dbReference type="GO" id="GO:0000978">
    <property type="term" value="F:RNA polymerase II cis-regulatory region sequence-specific DNA binding"/>
    <property type="evidence" value="ECO:0007669"/>
    <property type="project" value="TreeGrafter"/>
</dbReference>
<dbReference type="FunFam" id="3.30.160.60:FF:000045">
    <property type="entry name" value="ZFP69 zinc finger protein B"/>
    <property type="match status" value="1"/>
</dbReference>
<feature type="domain" description="C2H2-type" evidence="11">
    <location>
        <begin position="295"/>
        <end position="314"/>
    </location>
</feature>
<evidence type="ECO:0000259" key="11">
    <source>
        <dbReference type="PROSITE" id="PS50157"/>
    </source>
</evidence>
<keyword evidence="8" id="KW-0539">Nucleus</keyword>
<feature type="domain" description="C2H2-type" evidence="11">
    <location>
        <begin position="773"/>
        <end position="800"/>
    </location>
</feature>
<evidence type="ECO:0000256" key="9">
    <source>
        <dbReference type="PROSITE-ProRule" id="PRU00042"/>
    </source>
</evidence>
<dbReference type="GO" id="GO:0000981">
    <property type="term" value="F:DNA-binding transcription factor activity, RNA polymerase II-specific"/>
    <property type="evidence" value="ECO:0007669"/>
    <property type="project" value="TreeGrafter"/>
</dbReference>
<keyword evidence="5" id="KW-0862">Zinc</keyword>
<keyword evidence="3" id="KW-0677">Repeat</keyword>
<feature type="region of interest" description="Disordered" evidence="10">
    <location>
        <begin position="863"/>
        <end position="889"/>
    </location>
</feature>
<dbReference type="Pfam" id="PF00096">
    <property type="entry name" value="zf-C2H2"/>
    <property type="match status" value="3"/>
</dbReference>
<gene>
    <name evidence="13" type="primary">LOC100899901</name>
</gene>
<evidence type="ECO:0000256" key="3">
    <source>
        <dbReference type="ARBA" id="ARBA00022737"/>
    </source>
</evidence>
<evidence type="ECO:0000256" key="2">
    <source>
        <dbReference type="ARBA" id="ARBA00022723"/>
    </source>
</evidence>
<keyword evidence="2" id="KW-0479">Metal-binding</keyword>
<organism evidence="12 13">
    <name type="scientific">Galendromus occidentalis</name>
    <name type="common">western predatory mite</name>
    <dbReference type="NCBI Taxonomy" id="34638"/>
    <lineage>
        <taxon>Eukaryota</taxon>
        <taxon>Metazoa</taxon>
        <taxon>Ecdysozoa</taxon>
        <taxon>Arthropoda</taxon>
        <taxon>Chelicerata</taxon>
        <taxon>Arachnida</taxon>
        <taxon>Acari</taxon>
        <taxon>Parasitiformes</taxon>
        <taxon>Mesostigmata</taxon>
        <taxon>Gamasina</taxon>
        <taxon>Phytoseioidea</taxon>
        <taxon>Phytoseiidae</taxon>
        <taxon>Typhlodrominae</taxon>
        <taxon>Galendromus</taxon>
    </lineage>
</organism>
<dbReference type="GeneID" id="100899901"/>
<feature type="compositionally biased region" description="Low complexity" evidence="10">
    <location>
        <begin position="598"/>
        <end position="609"/>
    </location>
</feature>
<feature type="compositionally biased region" description="Basic and acidic residues" evidence="10">
    <location>
        <begin position="587"/>
        <end position="596"/>
    </location>
</feature>
<feature type="compositionally biased region" description="Low complexity" evidence="10">
    <location>
        <begin position="635"/>
        <end position="655"/>
    </location>
</feature>
<evidence type="ECO:0000313" key="13">
    <source>
        <dbReference type="RefSeq" id="XP_003748628.2"/>
    </source>
</evidence>
<evidence type="ECO:0000256" key="6">
    <source>
        <dbReference type="ARBA" id="ARBA00023125"/>
    </source>
</evidence>
<feature type="region of interest" description="Disordered" evidence="10">
    <location>
        <begin position="331"/>
        <end position="354"/>
    </location>
</feature>
<dbReference type="Gene3D" id="3.30.160.60">
    <property type="entry name" value="Classic Zinc Finger"/>
    <property type="match status" value="6"/>
</dbReference>
<accession>A0AAJ6QZ26</accession>
<dbReference type="KEGG" id="goe:100899901"/>
<dbReference type="InterPro" id="IPR051574">
    <property type="entry name" value="ZnF_E-box_Homeobox"/>
</dbReference>
<dbReference type="FunFam" id="3.30.160.60:FF:000145">
    <property type="entry name" value="Zinc finger protein 574"/>
    <property type="match status" value="1"/>
</dbReference>
<dbReference type="InterPro" id="IPR036236">
    <property type="entry name" value="Znf_C2H2_sf"/>
</dbReference>
<reference evidence="13" key="1">
    <citation type="submission" date="2025-08" db="UniProtKB">
        <authorList>
            <consortium name="RefSeq"/>
        </authorList>
    </citation>
    <scope>IDENTIFICATION</scope>
</reference>
<protein>
    <submittedName>
        <fullName evidence="13">Zinc finger E-box-binding homeobox protein zag-1</fullName>
    </submittedName>
</protein>
<evidence type="ECO:0000256" key="5">
    <source>
        <dbReference type="ARBA" id="ARBA00022833"/>
    </source>
</evidence>
<keyword evidence="12" id="KW-1185">Reference proteome</keyword>
<dbReference type="PROSITE" id="PS00028">
    <property type="entry name" value="ZINC_FINGER_C2H2_1"/>
    <property type="match status" value="4"/>
</dbReference>
<sequence length="889" mass="98629">MSTAATSVICSGKQVAVLTRTPLRPPSSPSPGLDLSIPLQIVETSPSPSPPAPLAQDPWLDHDYVHKGPPQVLTQTRLILPMQKIVIVKPQDFLHKSSNAVSVIISKRCEPAVQIINAPRINNRQTSENVDYEVREVVTKVVETVTALEYCRDLAQRDQHIGKALQSGQNPSPSGMLGDLFLRCSHCDLSFSGPNSVTSLHDHIKFTHSDKAFAPQMPCLRETFACSKCNATFMKRDHLEKHELIHSTPTTLGHGRSIDENNVLRRFKCNECTKAFKFKHHLKEHLRIHSGEKPFVCRNCGKRFSHSGSYSSHMTSKKCLVVNLKVRKVDLKQPTSATRPPRSSQSTGGQSNQFRPIIPKFGAQDFSAYPMGGQQNFDMSSRPPLLTAAMAAVGYPFNMLGQFPLPSSYLPLAASFQEVAHLLQQNHQTSSTSPLTSASATAATGETADTVAAAAAAAKSILDCKLETDLKPELKSESLKCSKCNQRMSSPMELFQHERFVCKLATDVNRNLPSETESLMETRVKNEPDLEIEVKDEEELNEEASAFLRAQHRINGPYPKPSDIEHFAQELKVSKNTVERWFETVNRSDRVEKPRESSPPTSTHSRPSSAANSPKRRRLTLDAETSDPDQPLDLSMKSGKSVSSEGSRSPSPFKSFDTSVPKNLLALSAIKALDGETPDYAKLLGYRQFSSPENAVVGLLMAGSTQFPTDLMTGMRSTSTSSDVSSRDAVSPFHPFFEPRSWPDEELHETTKITKPSKVISTKEDEQTGSQSYNCDQCDKVFSKQSSYTRHKFEHSGVRPHKCEVCSRAFKHKHHLTEHRRLHSGEKPFQCRKCLKRFSHSGSFSQHMNHRYSYCKPYREEAKNTVSPGVAQSQGTPSPPPGSPVMASS</sequence>
<keyword evidence="6 13" id="KW-0238">DNA-binding</keyword>
<evidence type="ECO:0000313" key="12">
    <source>
        <dbReference type="Proteomes" id="UP000694867"/>
    </source>
</evidence>
<feature type="domain" description="C2H2-type" evidence="11">
    <location>
        <begin position="267"/>
        <end position="294"/>
    </location>
</feature>
<keyword evidence="4 9" id="KW-0863">Zinc-finger</keyword>
<dbReference type="PANTHER" id="PTHR24391">
    <property type="entry name" value="HISTONE H4 TRANSCRIPTION FACTOR-RELATED"/>
    <property type="match status" value="1"/>
</dbReference>
<dbReference type="FunFam" id="3.30.160.60:FF:000013">
    <property type="entry name" value="Putative zinc finger E-box-binding homeobox 2"/>
    <property type="match status" value="2"/>
</dbReference>
<dbReference type="Proteomes" id="UP000694867">
    <property type="component" value="Unplaced"/>
</dbReference>
<feature type="region of interest" description="Disordered" evidence="10">
    <location>
        <begin position="587"/>
        <end position="657"/>
    </location>
</feature>
<feature type="domain" description="C2H2-type" evidence="11">
    <location>
        <begin position="829"/>
        <end position="857"/>
    </location>
</feature>
<dbReference type="GO" id="GO:0000122">
    <property type="term" value="P:negative regulation of transcription by RNA polymerase II"/>
    <property type="evidence" value="ECO:0007669"/>
    <property type="project" value="UniProtKB-ARBA"/>
</dbReference>
<feature type="domain" description="C2H2-type" evidence="11">
    <location>
        <begin position="224"/>
        <end position="251"/>
    </location>
</feature>
<dbReference type="PROSITE" id="PS50157">
    <property type="entry name" value="ZINC_FINGER_C2H2_2"/>
    <property type="match status" value="6"/>
</dbReference>
<name>A0AAJ6QZ26_9ACAR</name>
<dbReference type="SMART" id="SM00355">
    <property type="entry name" value="ZnF_C2H2"/>
    <property type="match status" value="8"/>
</dbReference>
<feature type="compositionally biased region" description="Polar residues" evidence="10">
    <location>
        <begin position="333"/>
        <end position="354"/>
    </location>
</feature>
<comment type="subcellular location">
    <subcellularLocation>
        <location evidence="1">Nucleus</location>
    </subcellularLocation>
</comment>
<dbReference type="GO" id="GO:0005634">
    <property type="term" value="C:nucleus"/>
    <property type="evidence" value="ECO:0007669"/>
    <property type="project" value="UniProtKB-SubCell"/>
</dbReference>
<dbReference type="AlphaFoldDB" id="A0AAJ6QZ26"/>
<dbReference type="PANTHER" id="PTHR24391:SF27">
    <property type="entry name" value="ZINC FINGER PROTEIN 1"/>
    <property type="match status" value="1"/>
</dbReference>
<evidence type="ECO:0000256" key="7">
    <source>
        <dbReference type="ARBA" id="ARBA00023155"/>
    </source>
</evidence>
<dbReference type="FunFam" id="3.30.160.60:FF:000744">
    <property type="entry name" value="zinc finger E-box-binding homeobox 1"/>
    <property type="match status" value="1"/>
</dbReference>
<feature type="domain" description="C2H2-type" evidence="11">
    <location>
        <begin position="801"/>
        <end position="828"/>
    </location>
</feature>